<feature type="domain" description="Methyltransferase type 12" evidence="1">
    <location>
        <begin position="45"/>
        <end position="147"/>
    </location>
</feature>
<evidence type="ECO:0000313" key="5">
    <source>
        <dbReference type="EMBL" id="AKV78572.1"/>
    </source>
</evidence>
<dbReference type="OrthoDB" id="57427at2157"/>
<evidence type="ECO:0000313" key="10">
    <source>
        <dbReference type="Proteomes" id="UP000061362"/>
    </source>
</evidence>
<keyword evidence="2" id="KW-0808">Transferase</keyword>
<evidence type="ECO:0000313" key="2">
    <source>
        <dbReference type="EMBL" id="AIM27181.1"/>
    </source>
</evidence>
<evidence type="ECO:0000313" key="7">
    <source>
        <dbReference type="EMBL" id="AKV83060.1"/>
    </source>
</evidence>
<dbReference type="Pfam" id="PF08242">
    <property type="entry name" value="Methyltransf_12"/>
    <property type="match status" value="1"/>
</dbReference>
<protein>
    <submittedName>
        <fullName evidence="2">Methyltransferase type 12</fullName>
    </submittedName>
</protein>
<dbReference type="SUPFAM" id="SSF53335">
    <property type="entry name" value="S-adenosyl-L-methionine-dependent methyltransferases"/>
    <property type="match status" value="1"/>
</dbReference>
<dbReference type="Proteomes" id="UP000062398">
    <property type="component" value="Chromosome"/>
</dbReference>
<dbReference type="RefSeq" id="WP_012020982.1">
    <property type="nucleotide sequence ID" value="NZ_CP008822.1"/>
</dbReference>
<dbReference type="PATRIC" id="fig|43687.5.peg.1068"/>
<dbReference type="Proteomes" id="UP000061362">
    <property type="component" value="Chromosome"/>
</dbReference>
<reference evidence="10 11" key="2">
    <citation type="journal article" date="2015" name="Genome Announc.">
        <title>Complete Genome Sequences of Evolved Arsenate-Resistant Metallosphaera sedula Strains.</title>
        <authorList>
            <person name="Ai C."/>
            <person name="McCarthy S."/>
            <person name="Schackwitz W."/>
            <person name="Martin J."/>
            <person name="Lipzen A."/>
            <person name="Blum P."/>
        </authorList>
    </citation>
    <scope>NUCLEOTIDE SEQUENCE [LARGE SCALE GENOMIC DNA]</scope>
    <source>
        <strain evidence="5 11">ARS120-1</strain>
        <strain evidence="6 10">ARS120-2</strain>
        <strain evidence="3 13">ARS50-1</strain>
        <strain evidence="4 12">ARS50-2</strain>
    </source>
</reference>
<dbReference type="Proteomes" id="UP000062475">
    <property type="component" value="Chromosome"/>
</dbReference>
<dbReference type="OMA" id="NISKIMF"/>
<dbReference type="Gene3D" id="3.40.50.150">
    <property type="entry name" value="Vaccinia Virus protein VP39"/>
    <property type="match status" value="1"/>
</dbReference>
<evidence type="ECO:0000259" key="1">
    <source>
        <dbReference type="Pfam" id="PF08242"/>
    </source>
</evidence>
<dbReference type="CDD" id="cd02440">
    <property type="entry name" value="AdoMet_MTases"/>
    <property type="match status" value="1"/>
</dbReference>
<dbReference type="GeneID" id="91755500"/>
<dbReference type="AlphaFoldDB" id="A0A088E4E7"/>
<dbReference type="GO" id="GO:0008168">
    <property type="term" value="F:methyltransferase activity"/>
    <property type="evidence" value="ECO:0007669"/>
    <property type="project" value="UniProtKB-KW"/>
</dbReference>
<organism evidence="2 8">
    <name type="scientific">Metallosphaera sedula</name>
    <dbReference type="NCBI Taxonomy" id="43687"/>
    <lineage>
        <taxon>Archaea</taxon>
        <taxon>Thermoproteota</taxon>
        <taxon>Thermoprotei</taxon>
        <taxon>Sulfolobales</taxon>
        <taxon>Sulfolobaceae</taxon>
        <taxon>Metallosphaera</taxon>
    </lineage>
</organism>
<dbReference type="Proteomes" id="UP000029084">
    <property type="component" value="Chromosome"/>
</dbReference>
<dbReference type="EMBL" id="CP012176">
    <property type="protein sequence ID" value="AKV83060.1"/>
    <property type="molecule type" value="Genomic_DNA"/>
</dbReference>
<evidence type="ECO:0000313" key="6">
    <source>
        <dbReference type="EMBL" id="AKV80817.1"/>
    </source>
</evidence>
<reference evidence="7 9" key="3">
    <citation type="submission" date="2015-07" db="EMBL/GenBank/DDBJ databases">
        <title>Physiological, transcriptional responses and genome re-sequencing of acid resistant extremely thermoacidophilic Metallosphaera sedula SARC-M1.</title>
        <authorList>
            <person name="Ai C."/>
            <person name="McCarthy S."/>
            <person name="Eckrich V."/>
            <person name="Rudrappa D."/>
            <person name="Qiu G."/>
            <person name="Blum P."/>
        </authorList>
    </citation>
    <scope>NUCLEOTIDE SEQUENCE [LARGE SCALE GENOMIC DNA]</scope>
    <source>
        <strain evidence="7 9">SARC-M1</strain>
    </source>
</reference>
<keyword evidence="2" id="KW-0489">Methyltransferase</keyword>
<name>A0A088E4E7_9CREN</name>
<dbReference type="EMBL" id="CP012172">
    <property type="protein sequence ID" value="AKV74081.1"/>
    <property type="molecule type" value="Genomic_DNA"/>
</dbReference>
<evidence type="ECO:0000313" key="4">
    <source>
        <dbReference type="EMBL" id="AKV76321.1"/>
    </source>
</evidence>
<dbReference type="GO" id="GO:0032259">
    <property type="term" value="P:methylation"/>
    <property type="evidence" value="ECO:0007669"/>
    <property type="project" value="UniProtKB-KW"/>
</dbReference>
<dbReference type="InterPro" id="IPR029063">
    <property type="entry name" value="SAM-dependent_MTases_sf"/>
</dbReference>
<evidence type="ECO:0000313" key="8">
    <source>
        <dbReference type="Proteomes" id="UP000029084"/>
    </source>
</evidence>
<evidence type="ECO:0000313" key="13">
    <source>
        <dbReference type="Proteomes" id="UP000068832"/>
    </source>
</evidence>
<dbReference type="EMBL" id="CP008822">
    <property type="protein sequence ID" value="AIM27181.1"/>
    <property type="molecule type" value="Genomic_DNA"/>
</dbReference>
<dbReference type="Proteomes" id="UP000068832">
    <property type="component" value="Chromosome"/>
</dbReference>
<evidence type="ECO:0000313" key="12">
    <source>
        <dbReference type="Proteomes" id="UP000062475"/>
    </source>
</evidence>
<dbReference type="Proteomes" id="UP000056255">
    <property type="component" value="Chromosome"/>
</dbReference>
<dbReference type="EMBL" id="CP012175">
    <property type="protein sequence ID" value="AKV80817.1"/>
    <property type="molecule type" value="Genomic_DNA"/>
</dbReference>
<dbReference type="EMBL" id="CP012174">
    <property type="protein sequence ID" value="AKV78572.1"/>
    <property type="molecule type" value="Genomic_DNA"/>
</dbReference>
<dbReference type="PANTHER" id="PTHR43591">
    <property type="entry name" value="METHYLTRANSFERASE"/>
    <property type="match status" value="1"/>
</dbReference>
<sequence>MDKSYFGTYHHTTFEESERMRETAKEMFMEAFKRILDSNADLQIIDVGCGLGFLTILTASYFPRATITCVDVFTQSSLRENSRDILENNLRIAQVLDRVKIVEADVTEILPPGKFDLAVSNLVLHNLGRKRFVAYRNIHDVLKPGSYFVNADGFIKKSLFVDPFRDDMKRISDIFHVDFVIKPETQGLFFKYILVALKSK</sequence>
<reference evidence="2 8" key="1">
    <citation type="journal article" date="2014" name="J. Bacteriol.">
        <title>Role of an Archaeal PitA Transporter in the Copper and Arsenic Resistance of Metallosphaera sedula, an Extreme Thermoacidophile.</title>
        <authorList>
            <person name="McCarthy S."/>
            <person name="Ai C."/>
            <person name="Wheaton G."/>
            <person name="Tevatia R."/>
            <person name="Eckrich V."/>
            <person name="Kelly R."/>
            <person name="Blum P."/>
        </authorList>
    </citation>
    <scope>NUCLEOTIDE SEQUENCE [LARGE SCALE GENOMIC DNA]</scope>
    <source>
        <strain evidence="2 8">CuR1</strain>
    </source>
</reference>
<evidence type="ECO:0000313" key="9">
    <source>
        <dbReference type="Proteomes" id="UP000056255"/>
    </source>
</evidence>
<dbReference type="PANTHER" id="PTHR43591:SF24">
    <property type="entry name" value="2-METHOXY-6-POLYPRENYL-1,4-BENZOQUINOL METHYLASE, MITOCHONDRIAL"/>
    <property type="match status" value="1"/>
</dbReference>
<proteinExistence type="predicted"/>
<evidence type="ECO:0000313" key="3">
    <source>
        <dbReference type="EMBL" id="AKV74081.1"/>
    </source>
</evidence>
<evidence type="ECO:0000313" key="11">
    <source>
        <dbReference type="Proteomes" id="UP000062398"/>
    </source>
</evidence>
<accession>A0A088E4E7</accession>
<gene>
    <name evidence="2" type="ORF">HA72_1030</name>
    <name evidence="3" type="ORF">MsedA_1044</name>
    <name evidence="4" type="ORF">MsedB_1046</name>
    <name evidence="5" type="ORF">MsedC_1044</name>
    <name evidence="6" type="ORF">MsedD_1045</name>
    <name evidence="7" type="ORF">MsedE_1045</name>
</gene>
<dbReference type="EMBL" id="CP012173">
    <property type="protein sequence ID" value="AKV76321.1"/>
    <property type="molecule type" value="Genomic_DNA"/>
</dbReference>
<dbReference type="InterPro" id="IPR013217">
    <property type="entry name" value="Methyltransf_12"/>
</dbReference>